<evidence type="ECO:0000256" key="7">
    <source>
        <dbReference type="ARBA" id="ARBA00022787"/>
    </source>
</evidence>
<dbReference type="AlphaFoldDB" id="A0A316UMH8"/>
<dbReference type="FunFam" id="2.40.30.10:FF:000032">
    <property type="entry name" value="NADH-cytochrome b5 reductase"/>
    <property type="match status" value="1"/>
</dbReference>
<feature type="binding site" evidence="16">
    <location>
        <position position="124"/>
    </location>
    <ligand>
        <name>FAD</name>
        <dbReference type="ChEBI" id="CHEBI:57692"/>
    </ligand>
</feature>
<feature type="binding site" evidence="16">
    <location>
        <position position="141"/>
    </location>
    <ligand>
        <name>FAD</name>
        <dbReference type="ChEBI" id="CHEBI:57692"/>
    </ligand>
</feature>
<comment type="pathway">
    <text evidence="3">Protein modification; peptidyl-diphthamide biosynthesis.</text>
</comment>
<dbReference type="SUPFAM" id="SSF52343">
    <property type="entry name" value="Ferredoxin reductase-like, C-terminal NADP-linked domain"/>
    <property type="match status" value="1"/>
</dbReference>
<dbReference type="InterPro" id="IPR001709">
    <property type="entry name" value="Flavoprot_Pyr_Nucl_cyt_Rdtase"/>
</dbReference>
<keyword evidence="10 17" id="KW-0560">Oxidoreductase</keyword>
<dbReference type="PRINTS" id="PR00371">
    <property type="entry name" value="FPNCR"/>
</dbReference>
<dbReference type="STRING" id="1569628.A0A316UMH8"/>
<dbReference type="Pfam" id="PF00970">
    <property type="entry name" value="FAD_binding_6"/>
    <property type="match status" value="1"/>
</dbReference>
<evidence type="ECO:0000256" key="9">
    <source>
        <dbReference type="ARBA" id="ARBA00022989"/>
    </source>
</evidence>
<comment type="subcellular location">
    <subcellularLocation>
        <location evidence="2">Mitochondrion outer membrane</location>
    </subcellularLocation>
</comment>
<dbReference type="InterPro" id="IPR017938">
    <property type="entry name" value="Riboflavin_synthase-like_b-brl"/>
</dbReference>
<dbReference type="InterPro" id="IPR008333">
    <property type="entry name" value="Cbr1-like_FAD-bd_dom"/>
</dbReference>
<evidence type="ECO:0000256" key="17">
    <source>
        <dbReference type="RuleBase" id="RU361226"/>
    </source>
</evidence>
<feature type="binding site" evidence="16">
    <location>
        <position position="139"/>
    </location>
    <ligand>
        <name>FAD</name>
        <dbReference type="ChEBI" id="CHEBI:57692"/>
    </ligand>
</feature>
<feature type="binding site" evidence="16">
    <location>
        <position position="122"/>
    </location>
    <ligand>
        <name>FAD</name>
        <dbReference type="ChEBI" id="CHEBI:57692"/>
    </ligand>
</feature>
<evidence type="ECO:0000256" key="2">
    <source>
        <dbReference type="ARBA" id="ARBA00004294"/>
    </source>
</evidence>
<dbReference type="RefSeq" id="XP_025361104.1">
    <property type="nucleotide sequence ID" value="XM_025506520.1"/>
</dbReference>
<keyword evidence="9 18" id="KW-1133">Transmembrane helix</keyword>
<dbReference type="GO" id="GO:0005741">
    <property type="term" value="C:mitochondrial outer membrane"/>
    <property type="evidence" value="ECO:0007669"/>
    <property type="project" value="UniProtKB-SubCell"/>
</dbReference>
<evidence type="ECO:0000256" key="13">
    <source>
        <dbReference type="ARBA" id="ARBA00023136"/>
    </source>
</evidence>
<dbReference type="SUPFAM" id="SSF63380">
    <property type="entry name" value="Riboflavin synthase domain-like"/>
    <property type="match status" value="1"/>
</dbReference>
<feature type="binding site" evidence="16">
    <location>
        <position position="190"/>
    </location>
    <ligand>
        <name>FAD</name>
        <dbReference type="ChEBI" id="CHEBI:57692"/>
    </ligand>
</feature>
<evidence type="ECO:0000313" key="21">
    <source>
        <dbReference type="Proteomes" id="UP000245884"/>
    </source>
</evidence>
<reference evidence="20 21" key="1">
    <citation type="journal article" date="2018" name="Mol. Biol. Evol.">
        <title>Broad Genomic Sampling Reveals a Smut Pathogenic Ancestry of the Fungal Clade Ustilaginomycotina.</title>
        <authorList>
            <person name="Kijpornyongpan T."/>
            <person name="Mondo S.J."/>
            <person name="Barry K."/>
            <person name="Sandor L."/>
            <person name="Lee J."/>
            <person name="Lipzen A."/>
            <person name="Pangilinan J."/>
            <person name="LaButti K."/>
            <person name="Hainaut M."/>
            <person name="Henrissat B."/>
            <person name="Grigoriev I.V."/>
            <person name="Spatafora J.W."/>
            <person name="Aime M.C."/>
        </authorList>
    </citation>
    <scope>NUCLEOTIDE SEQUENCE [LARGE SCALE GENOMIC DNA]</scope>
    <source>
        <strain evidence="20 21">MCA 5214</strain>
    </source>
</reference>
<keyword evidence="21" id="KW-1185">Reference proteome</keyword>
<evidence type="ECO:0000256" key="11">
    <source>
        <dbReference type="ARBA" id="ARBA00023027"/>
    </source>
</evidence>
<feature type="domain" description="FAD-binding FR-type" evidence="19">
    <location>
        <begin position="70"/>
        <end position="173"/>
    </location>
</feature>
<evidence type="ECO:0000256" key="12">
    <source>
        <dbReference type="ARBA" id="ARBA00023128"/>
    </source>
</evidence>
<dbReference type="Proteomes" id="UP000245884">
    <property type="component" value="Unassembled WGS sequence"/>
</dbReference>
<dbReference type="InterPro" id="IPR001433">
    <property type="entry name" value="OxRdtase_FAD/NAD-bd"/>
</dbReference>
<name>A0A316UMH8_9BASI</name>
<dbReference type="Gene3D" id="2.40.30.10">
    <property type="entry name" value="Translation factors"/>
    <property type="match status" value="1"/>
</dbReference>
<dbReference type="PROSITE" id="PS51384">
    <property type="entry name" value="FAD_FR"/>
    <property type="match status" value="1"/>
</dbReference>
<keyword evidence="8 16" id="KW-0274">FAD</keyword>
<evidence type="ECO:0000256" key="8">
    <source>
        <dbReference type="ARBA" id="ARBA00022827"/>
    </source>
</evidence>
<evidence type="ECO:0000256" key="1">
    <source>
        <dbReference type="ARBA" id="ARBA00001974"/>
    </source>
</evidence>
<dbReference type="PANTHER" id="PTHR19370">
    <property type="entry name" value="NADH-CYTOCHROME B5 REDUCTASE"/>
    <property type="match status" value="1"/>
</dbReference>
<gene>
    <name evidence="20" type="ORF">BDZ90DRAFT_233124</name>
</gene>
<dbReference type="InterPro" id="IPR001834">
    <property type="entry name" value="CBR-like"/>
</dbReference>
<dbReference type="OrthoDB" id="432685at2759"/>
<sequence>MEIDKAALYQPLDRIREYVGGVSYLNLDSHYFEAIRTTPMLLAFSVGALITALSIFRLNYGKAKPTLDPTTWQRFPLVEKEEISPNTARYRFQLPKKDSMLGLPIGQHLSVQVDVNGKMVQRSYTPTTSDDEVGFFDLVVKTYPDGAVSSYIGCMRMGDLLEVKGPKGQMRYHAELAREIGCIAGGTGITPILQVIRQILKDPDDNTRVSFIYANVTEKDILLKQELDDLAAKHDQFKVHYFLGKPPDGWTGGKGFITKEAIDEYLPSPKHDSKILMCGPPPMIDACKKHLDELGFAKPRPMSKMDDQVFCF</sequence>
<keyword evidence="11 17" id="KW-0520">NAD</keyword>
<dbReference type="PANTHER" id="PTHR19370:SF184">
    <property type="entry name" value="NADH-CYTOCHROME B5 REDUCTASE-LIKE"/>
    <property type="match status" value="1"/>
</dbReference>
<keyword evidence="13 18" id="KW-0472">Membrane</keyword>
<feature type="binding site" evidence="16">
    <location>
        <position position="149"/>
    </location>
    <ligand>
        <name>FAD</name>
        <dbReference type="ChEBI" id="CHEBI:57692"/>
    </ligand>
</feature>
<evidence type="ECO:0000256" key="14">
    <source>
        <dbReference type="ARBA" id="ARBA00047682"/>
    </source>
</evidence>
<keyword evidence="12" id="KW-0496">Mitochondrion</keyword>
<evidence type="ECO:0000256" key="18">
    <source>
        <dbReference type="SAM" id="Phobius"/>
    </source>
</evidence>
<dbReference type="GeneID" id="37028343"/>
<evidence type="ECO:0000313" key="20">
    <source>
        <dbReference type="EMBL" id="PWN26492.1"/>
    </source>
</evidence>
<organism evidence="20 21">
    <name type="scientific">Jaminaea rosea</name>
    <dbReference type="NCBI Taxonomy" id="1569628"/>
    <lineage>
        <taxon>Eukaryota</taxon>
        <taxon>Fungi</taxon>
        <taxon>Dikarya</taxon>
        <taxon>Basidiomycota</taxon>
        <taxon>Ustilaginomycotina</taxon>
        <taxon>Exobasidiomycetes</taxon>
        <taxon>Microstromatales</taxon>
        <taxon>Microstromatales incertae sedis</taxon>
        <taxon>Jaminaea</taxon>
    </lineage>
</organism>
<comment type="catalytic activity">
    <reaction evidence="15">
        <text>2 Fe(3+)-[Dph3] + NADH = 2 Fe(2+)-[Dph3] + NAD(+) + H(+)</text>
        <dbReference type="Rhea" id="RHEA:71231"/>
        <dbReference type="Rhea" id="RHEA-COMP:18002"/>
        <dbReference type="Rhea" id="RHEA-COMP:18003"/>
        <dbReference type="ChEBI" id="CHEBI:15378"/>
        <dbReference type="ChEBI" id="CHEBI:29033"/>
        <dbReference type="ChEBI" id="CHEBI:29034"/>
        <dbReference type="ChEBI" id="CHEBI:57540"/>
        <dbReference type="ChEBI" id="CHEBI:57945"/>
        <dbReference type="ChEBI" id="CHEBI:83228"/>
    </reaction>
    <physiologicalReaction direction="left-to-right" evidence="15">
        <dbReference type="Rhea" id="RHEA:71232"/>
    </physiologicalReaction>
</comment>
<evidence type="ECO:0000256" key="15">
    <source>
        <dbReference type="ARBA" id="ARBA00049138"/>
    </source>
</evidence>
<dbReference type="Pfam" id="PF00175">
    <property type="entry name" value="NAD_binding_1"/>
    <property type="match status" value="1"/>
</dbReference>
<dbReference type="FunFam" id="3.40.50.80:FF:000019">
    <property type="entry name" value="NADH-cytochrome b5 reductase"/>
    <property type="match status" value="1"/>
</dbReference>
<protein>
    <recommendedName>
        <fullName evidence="17">NADH-cytochrome b5 reductase</fullName>
        <ecNumber evidence="17">1.6.2.2</ecNumber>
    </recommendedName>
</protein>
<keyword evidence="7" id="KW-1000">Mitochondrion outer membrane</keyword>
<comment type="catalytic activity">
    <reaction evidence="14 17">
        <text>2 Fe(III)-[cytochrome b5] + NADH = 2 Fe(II)-[cytochrome b5] + NAD(+) + H(+)</text>
        <dbReference type="Rhea" id="RHEA:46680"/>
        <dbReference type="Rhea" id="RHEA-COMP:10438"/>
        <dbReference type="Rhea" id="RHEA-COMP:10439"/>
        <dbReference type="ChEBI" id="CHEBI:15378"/>
        <dbReference type="ChEBI" id="CHEBI:29033"/>
        <dbReference type="ChEBI" id="CHEBI:29034"/>
        <dbReference type="ChEBI" id="CHEBI:57540"/>
        <dbReference type="ChEBI" id="CHEBI:57945"/>
        <dbReference type="EC" id="1.6.2.2"/>
    </reaction>
</comment>
<dbReference type="Gene3D" id="3.40.50.80">
    <property type="entry name" value="Nucleotide-binding domain of ferredoxin-NADP reductase (FNR) module"/>
    <property type="match status" value="1"/>
</dbReference>
<proteinExistence type="inferred from homology"/>
<dbReference type="InterPro" id="IPR017927">
    <property type="entry name" value="FAD-bd_FR_type"/>
</dbReference>
<dbReference type="EC" id="1.6.2.2" evidence="17"/>
<keyword evidence="5 16" id="KW-0285">Flavoprotein</keyword>
<dbReference type="GO" id="GO:0090524">
    <property type="term" value="F:cytochrome-b5 reductase activity, acting on NADH"/>
    <property type="evidence" value="ECO:0007669"/>
    <property type="project" value="UniProtKB-EC"/>
</dbReference>
<feature type="binding site" evidence="16">
    <location>
        <position position="148"/>
    </location>
    <ligand>
        <name>FAD</name>
        <dbReference type="ChEBI" id="CHEBI:57692"/>
    </ligand>
</feature>
<evidence type="ECO:0000256" key="16">
    <source>
        <dbReference type="PIRSR" id="PIRSR601834-1"/>
    </source>
</evidence>
<dbReference type="CDD" id="cd06183">
    <property type="entry name" value="cyt_b5_reduct_like"/>
    <property type="match status" value="1"/>
</dbReference>
<comment type="cofactor">
    <cofactor evidence="1 16 17">
        <name>FAD</name>
        <dbReference type="ChEBI" id="CHEBI:57692"/>
    </cofactor>
</comment>
<accession>A0A316UMH8</accession>
<evidence type="ECO:0000256" key="6">
    <source>
        <dbReference type="ARBA" id="ARBA00022692"/>
    </source>
</evidence>
<evidence type="ECO:0000259" key="19">
    <source>
        <dbReference type="PROSITE" id="PS51384"/>
    </source>
</evidence>
<evidence type="ECO:0000256" key="10">
    <source>
        <dbReference type="ARBA" id="ARBA00023002"/>
    </source>
</evidence>
<feature type="transmembrane region" description="Helical" evidence="18">
    <location>
        <begin position="34"/>
        <end position="56"/>
    </location>
</feature>
<evidence type="ECO:0000256" key="4">
    <source>
        <dbReference type="ARBA" id="ARBA00006105"/>
    </source>
</evidence>
<comment type="similarity">
    <text evidence="4 17">Belongs to the flavoprotein pyridine nucleotide cytochrome reductase family.</text>
</comment>
<evidence type="ECO:0000256" key="3">
    <source>
        <dbReference type="ARBA" id="ARBA00005156"/>
    </source>
</evidence>
<evidence type="ECO:0000256" key="5">
    <source>
        <dbReference type="ARBA" id="ARBA00022630"/>
    </source>
</evidence>
<keyword evidence="6 18" id="KW-0812">Transmembrane</keyword>
<dbReference type="InterPro" id="IPR039261">
    <property type="entry name" value="FNR_nucleotide-bd"/>
</dbReference>
<dbReference type="PRINTS" id="PR00406">
    <property type="entry name" value="CYTB5RDTASE"/>
</dbReference>
<dbReference type="EMBL" id="KZ819671">
    <property type="protein sequence ID" value="PWN26492.1"/>
    <property type="molecule type" value="Genomic_DNA"/>
</dbReference>